<name>A0ABR4TS32_9PROT</name>
<evidence type="ECO:0000313" key="3">
    <source>
        <dbReference type="Proteomes" id="UP000027463"/>
    </source>
</evidence>
<evidence type="ECO:0000313" key="2">
    <source>
        <dbReference type="EMBL" id="KEO58590.1"/>
    </source>
</evidence>
<evidence type="ECO:0000256" key="1">
    <source>
        <dbReference type="SAM" id="SignalP"/>
    </source>
</evidence>
<proteinExistence type="predicted"/>
<feature type="chain" id="PRO_5045871450" description="Lipoprotein" evidence="1">
    <location>
        <begin position="25"/>
        <end position="200"/>
    </location>
</feature>
<dbReference type="RefSeq" id="WP_051682132.1">
    <property type="nucleotide sequence ID" value="NZ_AUNC01000006.1"/>
</dbReference>
<dbReference type="PROSITE" id="PS51257">
    <property type="entry name" value="PROKAR_LIPOPROTEIN"/>
    <property type="match status" value="1"/>
</dbReference>
<feature type="signal peptide" evidence="1">
    <location>
        <begin position="1"/>
        <end position="24"/>
    </location>
</feature>
<dbReference type="EMBL" id="AUNC01000006">
    <property type="protein sequence ID" value="KEO58590.1"/>
    <property type="molecule type" value="Genomic_DNA"/>
</dbReference>
<reference evidence="2 3" key="1">
    <citation type="submission" date="2013-07" db="EMBL/GenBank/DDBJ databases">
        <title>Thalassospira permensis NBRC 106175 Genome Sequencing.</title>
        <authorList>
            <person name="Lai Q."/>
            <person name="Shao Z."/>
        </authorList>
    </citation>
    <scope>NUCLEOTIDE SEQUENCE [LARGE SCALE GENOMIC DNA]</scope>
    <source>
        <strain evidence="2 3">NBRC 106175</strain>
    </source>
</reference>
<sequence length="200" mass="21524">MNVGTRFAKLAVIFLAALSFAGCAQQKLSPLGGVSSVTMVNIENDHYKSLSEKYKGEQTIEIRTFNSEGGDTWTAAPEITGANCELKHEYFTASVVTPHAIRVPLYGSQTRQFSVTCAKNGYQQTVQIVSPYNVSQANRRSAGSQGGLLGVLIAEMINSASDPEDDQFEYTGAAVTLVPVLKQEDPVPEEKQLVAESDGS</sequence>
<organism evidence="2 3">
    <name type="scientific">Thalassospira permensis NBRC 106175</name>
    <dbReference type="NCBI Taxonomy" id="1353532"/>
    <lineage>
        <taxon>Bacteria</taxon>
        <taxon>Pseudomonadati</taxon>
        <taxon>Pseudomonadota</taxon>
        <taxon>Alphaproteobacteria</taxon>
        <taxon>Rhodospirillales</taxon>
        <taxon>Thalassospiraceae</taxon>
        <taxon>Thalassospira</taxon>
    </lineage>
</organism>
<dbReference type="Proteomes" id="UP000027463">
    <property type="component" value="Unassembled WGS sequence"/>
</dbReference>
<comment type="caution">
    <text evidence="2">The sequence shown here is derived from an EMBL/GenBank/DDBJ whole genome shotgun (WGS) entry which is preliminary data.</text>
</comment>
<gene>
    <name evidence="2" type="ORF">SMB34_13830</name>
</gene>
<keyword evidence="1" id="KW-0732">Signal</keyword>
<accession>A0ABR4TS32</accession>
<protein>
    <recommendedName>
        <fullName evidence="4">Lipoprotein</fullName>
    </recommendedName>
</protein>
<evidence type="ECO:0008006" key="4">
    <source>
        <dbReference type="Google" id="ProtNLM"/>
    </source>
</evidence>
<keyword evidence="3" id="KW-1185">Reference proteome</keyword>